<dbReference type="Proteomes" id="UP000887564">
    <property type="component" value="Unplaced"/>
</dbReference>
<accession>A0A914REP8</accession>
<evidence type="ECO:0000313" key="2">
    <source>
        <dbReference type="WBParaSite" id="PEQ_0000510601-mRNA-1"/>
    </source>
</evidence>
<reference evidence="2" key="1">
    <citation type="submission" date="2022-11" db="UniProtKB">
        <authorList>
            <consortium name="WormBaseParasite"/>
        </authorList>
    </citation>
    <scope>IDENTIFICATION</scope>
</reference>
<dbReference type="InterPro" id="IPR029034">
    <property type="entry name" value="Cystine-knot_cytokine"/>
</dbReference>
<dbReference type="Gene3D" id="2.10.90.10">
    <property type="entry name" value="Cystine-knot cytokines"/>
    <property type="match status" value="1"/>
</dbReference>
<sequence length="125" mass="14509">KVRFIDVIINCNYIQVIINCSYIQYGIDNTTILEQLSRNAFMSLRSESYIEPPLLTPEEKKARWLQRKLKKQQKTDKRGSVKLDCPRKVPNQLIRRVVKVKKCSCIALNVEQAETDEVLADQSVI</sequence>
<dbReference type="WBParaSite" id="PEQ_0000510601-mRNA-1">
    <property type="protein sequence ID" value="PEQ_0000510601-mRNA-1"/>
    <property type="gene ID" value="PEQ_0000510601"/>
</dbReference>
<protein>
    <submittedName>
        <fullName evidence="2">Uncharacterized protein</fullName>
    </submittedName>
</protein>
<proteinExistence type="predicted"/>
<organism evidence="1 2">
    <name type="scientific">Parascaris equorum</name>
    <name type="common">Equine roundworm</name>
    <dbReference type="NCBI Taxonomy" id="6256"/>
    <lineage>
        <taxon>Eukaryota</taxon>
        <taxon>Metazoa</taxon>
        <taxon>Ecdysozoa</taxon>
        <taxon>Nematoda</taxon>
        <taxon>Chromadorea</taxon>
        <taxon>Rhabditida</taxon>
        <taxon>Spirurina</taxon>
        <taxon>Ascaridomorpha</taxon>
        <taxon>Ascaridoidea</taxon>
        <taxon>Ascarididae</taxon>
        <taxon>Parascaris</taxon>
    </lineage>
</organism>
<dbReference type="AlphaFoldDB" id="A0A914REP8"/>
<evidence type="ECO:0000313" key="1">
    <source>
        <dbReference type="Proteomes" id="UP000887564"/>
    </source>
</evidence>
<keyword evidence="1" id="KW-1185">Reference proteome</keyword>
<name>A0A914REP8_PAREQ</name>